<dbReference type="Proteomes" id="UP001396334">
    <property type="component" value="Unassembled WGS sequence"/>
</dbReference>
<reference evidence="1 2" key="1">
    <citation type="journal article" date="2024" name="G3 (Bethesda)">
        <title>Genome assembly of Hibiscus sabdariffa L. provides insights into metabolisms of medicinal natural products.</title>
        <authorList>
            <person name="Kim T."/>
        </authorList>
    </citation>
    <scope>NUCLEOTIDE SEQUENCE [LARGE SCALE GENOMIC DNA]</scope>
    <source>
        <strain evidence="1">TK-2024</strain>
        <tissue evidence="1">Old leaves</tissue>
    </source>
</reference>
<organism evidence="1 2">
    <name type="scientific">Hibiscus sabdariffa</name>
    <name type="common">roselle</name>
    <dbReference type="NCBI Taxonomy" id="183260"/>
    <lineage>
        <taxon>Eukaryota</taxon>
        <taxon>Viridiplantae</taxon>
        <taxon>Streptophyta</taxon>
        <taxon>Embryophyta</taxon>
        <taxon>Tracheophyta</taxon>
        <taxon>Spermatophyta</taxon>
        <taxon>Magnoliopsida</taxon>
        <taxon>eudicotyledons</taxon>
        <taxon>Gunneridae</taxon>
        <taxon>Pentapetalae</taxon>
        <taxon>rosids</taxon>
        <taxon>malvids</taxon>
        <taxon>Malvales</taxon>
        <taxon>Malvaceae</taxon>
        <taxon>Malvoideae</taxon>
        <taxon>Hibiscus</taxon>
    </lineage>
</organism>
<evidence type="ECO:0000313" key="1">
    <source>
        <dbReference type="EMBL" id="KAK9033206.1"/>
    </source>
</evidence>
<proteinExistence type="predicted"/>
<sequence>MLLTRHPKSLVFPTPSQIWFCSFQARLLFSPAFFSGRLNKNSAQCLFRVRPFTSAATRRILPPKIHAFSTTFIETKPTAPIVAEKEDSGGASGLACPICYDPLTRISDSPLYV</sequence>
<accession>A0ABR2T6S4</accession>
<keyword evidence="2" id="KW-1185">Reference proteome</keyword>
<name>A0ABR2T6S4_9ROSI</name>
<gene>
    <name evidence="1" type="ORF">V6N11_018242</name>
</gene>
<comment type="caution">
    <text evidence="1">The sequence shown here is derived from an EMBL/GenBank/DDBJ whole genome shotgun (WGS) entry which is preliminary data.</text>
</comment>
<protein>
    <submittedName>
        <fullName evidence="1">Uncharacterized protein</fullName>
    </submittedName>
</protein>
<evidence type="ECO:0000313" key="2">
    <source>
        <dbReference type="Proteomes" id="UP001396334"/>
    </source>
</evidence>
<dbReference type="EMBL" id="JBBPBN010000008">
    <property type="protein sequence ID" value="KAK9033206.1"/>
    <property type="molecule type" value="Genomic_DNA"/>
</dbReference>